<dbReference type="KEGG" id="uli:ETAA1_04320"/>
<name>A0A517XM05_9BACT</name>
<dbReference type="InterPro" id="IPR029058">
    <property type="entry name" value="AB_hydrolase_fold"/>
</dbReference>
<gene>
    <name evidence="1" type="ORF">ETAA1_04320</name>
</gene>
<dbReference type="AlphaFoldDB" id="A0A517XM05"/>
<protein>
    <recommendedName>
        <fullName evidence="3">Alpha/beta hydrolase</fullName>
    </recommendedName>
</protein>
<organism evidence="1 2">
    <name type="scientific">Urbifossiella limnaea</name>
    <dbReference type="NCBI Taxonomy" id="2528023"/>
    <lineage>
        <taxon>Bacteria</taxon>
        <taxon>Pseudomonadati</taxon>
        <taxon>Planctomycetota</taxon>
        <taxon>Planctomycetia</taxon>
        <taxon>Gemmatales</taxon>
        <taxon>Gemmataceae</taxon>
        <taxon>Urbifossiella</taxon>
    </lineage>
</organism>
<dbReference type="Proteomes" id="UP000319576">
    <property type="component" value="Chromosome"/>
</dbReference>
<evidence type="ECO:0008006" key="3">
    <source>
        <dbReference type="Google" id="ProtNLM"/>
    </source>
</evidence>
<accession>A0A517XM05</accession>
<evidence type="ECO:0000313" key="2">
    <source>
        <dbReference type="Proteomes" id="UP000319576"/>
    </source>
</evidence>
<dbReference type="Gene3D" id="3.40.50.1820">
    <property type="entry name" value="alpha/beta hydrolase"/>
    <property type="match status" value="1"/>
</dbReference>
<evidence type="ECO:0000313" key="1">
    <source>
        <dbReference type="EMBL" id="QDU18540.1"/>
    </source>
</evidence>
<dbReference type="RefSeq" id="WP_202920600.1">
    <property type="nucleotide sequence ID" value="NZ_CP036273.1"/>
</dbReference>
<reference evidence="1 2" key="1">
    <citation type="submission" date="2019-02" db="EMBL/GenBank/DDBJ databases">
        <title>Deep-cultivation of Planctomycetes and their phenomic and genomic characterization uncovers novel biology.</title>
        <authorList>
            <person name="Wiegand S."/>
            <person name="Jogler M."/>
            <person name="Boedeker C."/>
            <person name="Pinto D."/>
            <person name="Vollmers J."/>
            <person name="Rivas-Marin E."/>
            <person name="Kohn T."/>
            <person name="Peeters S.H."/>
            <person name="Heuer A."/>
            <person name="Rast P."/>
            <person name="Oberbeckmann S."/>
            <person name="Bunk B."/>
            <person name="Jeske O."/>
            <person name="Meyerdierks A."/>
            <person name="Storesund J.E."/>
            <person name="Kallscheuer N."/>
            <person name="Luecker S."/>
            <person name="Lage O.M."/>
            <person name="Pohl T."/>
            <person name="Merkel B.J."/>
            <person name="Hornburger P."/>
            <person name="Mueller R.-W."/>
            <person name="Bruemmer F."/>
            <person name="Labrenz M."/>
            <person name="Spormann A.M."/>
            <person name="Op den Camp H."/>
            <person name="Overmann J."/>
            <person name="Amann R."/>
            <person name="Jetten M.S.M."/>
            <person name="Mascher T."/>
            <person name="Medema M.H."/>
            <person name="Devos D.P."/>
            <person name="Kaster A.-K."/>
            <person name="Ovreas L."/>
            <person name="Rohde M."/>
            <person name="Galperin M.Y."/>
            <person name="Jogler C."/>
        </authorList>
    </citation>
    <scope>NUCLEOTIDE SEQUENCE [LARGE SCALE GENOMIC DNA]</scope>
    <source>
        <strain evidence="1 2">ETA_A1</strain>
    </source>
</reference>
<dbReference type="SUPFAM" id="SSF53474">
    <property type="entry name" value="alpha/beta-Hydrolases"/>
    <property type="match status" value="1"/>
</dbReference>
<dbReference type="EMBL" id="CP036273">
    <property type="protein sequence ID" value="QDU18540.1"/>
    <property type="molecule type" value="Genomic_DNA"/>
</dbReference>
<proteinExistence type="predicted"/>
<sequence length="182" mass="19662">MPLLWLHDGTTPAADLDVIAPPPSERWWSLASEPDLLALADAGRRWAVAGVGMGGQAAVRLALRHPDRFPVAAAVDAAFDFHDLHGRGTALDDLFPTRERARQATAVLHVDACRWPPHLWFAADPAGPWHRGADRLHEKLTAYGVPHTADLDTSGPGYAAKKLPELLAFVAAGLAREARRLA</sequence>
<keyword evidence="2" id="KW-1185">Reference proteome</keyword>